<feature type="chain" id="PRO_5043942209" description="BZIP domain-containing protein" evidence="2">
    <location>
        <begin position="27"/>
        <end position="99"/>
    </location>
</feature>
<feature type="coiled-coil region" evidence="1">
    <location>
        <begin position="49"/>
        <end position="79"/>
    </location>
</feature>
<evidence type="ECO:0000313" key="4">
    <source>
        <dbReference type="Proteomes" id="UP001159428"/>
    </source>
</evidence>
<keyword evidence="4" id="KW-1185">Reference proteome</keyword>
<feature type="signal peptide" evidence="2">
    <location>
        <begin position="1"/>
        <end position="26"/>
    </location>
</feature>
<keyword evidence="2" id="KW-0732">Signal</keyword>
<proteinExistence type="predicted"/>
<keyword evidence="1" id="KW-0175">Coiled coil</keyword>
<evidence type="ECO:0000256" key="2">
    <source>
        <dbReference type="SAM" id="SignalP"/>
    </source>
</evidence>
<name>A0AAU9XDI0_9CNID</name>
<sequence>MKTSTVLTISFVLFLVLATLCRNSEGFALSLTARRDELKRDKKKQASDGVRLRRKLKRLKNKELELERKVSELSKWVQKYKTTHRSKSKQGRFSGADSW</sequence>
<dbReference type="AlphaFoldDB" id="A0AAU9XDI0"/>
<reference evidence="3 4" key="1">
    <citation type="submission" date="2022-05" db="EMBL/GenBank/DDBJ databases">
        <authorList>
            <consortium name="Genoscope - CEA"/>
            <person name="William W."/>
        </authorList>
    </citation>
    <scope>NUCLEOTIDE SEQUENCE [LARGE SCALE GENOMIC DNA]</scope>
</reference>
<evidence type="ECO:0000256" key="1">
    <source>
        <dbReference type="SAM" id="Coils"/>
    </source>
</evidence>
<evidence type="ECO:0000313" key="3">
    <source>
        <dbReference type="EMBL" id="CAH3144785.1"/>
    </source>
</evidence>
<protein>
    <recommendedName>
        <fullName evidence="5">BZIP domain-containing protein</fullName>
    </recommendedName>
</protein>
<accession>A0AAU9XDI0</accession>
<evidence type="ECO:0008006" key="5">
    <source>
        <dbReference type="Google" id="ProtNLM"/>
    </source>
</evidence>
<dbReference type="Proteomes" id="UP001159428">
    <property type="component" value="Unassembled WGS sequence"/>
</dbReference>
<comment type="caution">
    <text evidence="3">The sequence shown here is derived from an EMBL/GenBank/DDBJ whole genome shotgun (WGS) entry which is preliminary data.</text>
</comment>
<gene>
    <name evidence="3" type="ORF">PMEA_00021242</name>
</gene>
<dbReference type="EMBL" id="CALNXJ010000039">
    <property type="protein sequence ID" value="CAH3144785.1"/>
    <property type="molecule type" value="Genomic_DNA"/>
</dbReference>
<organism evidence="3 4">
    <name type="scientific">Pocillopora meandrina</name>
    <dbReference type="NCBI Taxonomy" id="46732"/>
    <lineage>
        <taxon>Eukaryota</taxon>
        <taxon>Metazoa</taxon>
        <taxon>Cnidaria</taxon>
        <taxon>Anthozoa</taxon>
        <taxon>Hexacorallia</taxon>
        <taxon>Scleractinia</taxon>
        <taxon>Astrocoeniina</taxon>
        <taxon>Pocilloporidae</taxon>
        <taxon>Pocillopora</taxon>
    </lineage>
</organism>